<dbReference type="PATRIC" id="fig|1235802.3.peg.2196"/>
<feature type="transmembrane region" description="Helical" evidence="1">
    <location>
        <begin position="29"/>
        <end position="50"/>
    </location>
</feature>
<dbReference type="AlphaFoldDB" id="N2ATV8"/>
<comment type="caution">
    <text evidence="2">The sequence shown here is derived from an EMBL/GenBank/DDBJ whole genome shotgun (WGS) entry which is preliminary data.</text>
</comment>
<sequence length="99" mass="10809">MGAGKRDFRNGPLASSAIKTEEVRMPEMLIGYFIGPFGALLSSGIFTSILQNYFTDVLQLNLAFLTTLQLFSTILIVVANLIVGQLIERTKTMAGKARP</sequence>
<reference evidence="2 3" key="1">
    <citation type="journal article" date="2014" name="Genome Announc.">
        <title>Draft genome sequences of the altered schaedler flora, a defined bacterial community from gnotobiotic mice.</title>
        <authorList>
            <person name="Wannemuehler M.J."/>
            <person name="Overstreet A.M."/>
            <person name="Ward D.V."/>
            <person name="Phillips G.J."/>
        </authorList>
    </citation>
    <scope>NUCLEOTIDE SEQUENCE [LARGE SCALE GENOMIC DNA]</scope>
    <source>
        <strain evidence="2 3">ASF492</strain>
    </source>
</reference>
<keyword evidence="3" id="KW-1185">Reference proteome</keyword>
<gene>
    <name evidence="2" type="ORF">C823_02065</name>
</gene>
<dbReference type="STRING" id="1235802.C823_02065"/>
<keyword evidence="1" id="KW-0472">Membrane</keyword>
<feature type="transmembrane region" description="Helical" evidence="1">
    <location>
        <begin position="62"/>
        <end position="83"/>
    </location>
</feature>
<evidence type="ECO:0000256" key="1">
    <source>
        <dbReference type="SAM" id="Phobius"/>
    </source>
</evidence>
<accession>N2ATV8</accession>
<evidence type="ECO:0000313" key="3">
    <source>
        <dbReference type="Proteomes" id="UP000012589"/>
    </source>
</evidence>
<evidence type="ECO:0000313" key="2">
    <source>
        <dbReference type="EMBL" id="EMZ27924.1"/>
    </source>
</evidence>
<dbReference type="Pfam" id="PF13347">
    <property type="entry name" value="MFS_2"/>
    <property type="match status" value="1"/>
</dbReference>
<dbReference type="eggNOG" id="COG2211">
    <property type="taxonomic scope" value="Bacteria"/>
</dbReference>
<keyword evidence="1" id="KW-1133">Transmembrane helix</keyword>
<protein>
    <submittedName>
        <fullName evidence="2">Uncharacterized protein</fullName>
    </submittedName>
</protein>
<name>N2ATV8_9FIRM</name>
<dbReference type="HOGENOM" id="CLU_2316082_0_0_9"/>
<dbReference type="EMBL" id="AQFT01000066">
    <property type="protein sequence ID" value="EMZ27924.1"/>
    <property type="molecule type" value="Genomic_DNA"/>
</dbReference>
<organism evidence="2 3">
    <name type="scientific">Eubacterium plexicaudatum ASF492</name>
    <dbReference type="NCBI Taxonomy" id="1235802"/>
    <lineage>
        <taxon>Bacteria</taxon>
        <taxon>Bacillati</taxon>
        <taxon>Bacillota</taxon>
        <taxon>Clostridia</taxon>
        <taxon>Eubacteriales</taxon>
        <taxon>Eubacteriaceae</taxon>
        <taxon>Eubacterium</taxon>
    </lineage>
</organism>
<keyword evidence="1" id="KW-0812">Transmembrane</keyword>
<proteinExistence type="predicted"/>
<dbReference type="Proteomes" id="UP000012589">
    <property type="component" value="Unassembled WGS sequence"/>
</dbReference>